<dbReference type="RefSeq" id="WP_161234500.1">
    <property type="nucleotide sequence ID" value="NZ_WWVI01000121.1"/>
</dbReference>
<dbReference type="EMBL" id="WWVQ01000121">
    <property type="protein sequence ID" value="MZL35612.1"/>
    <property type="molecule type" value="Genomic_DNA"/>
</dbReference>
<comment type="caution">
    <text evidence="1">The sequence shown here is derived from an EMBL/GenBank/DDBJ whole genome shotgun (WGS) entry which is preliminary data.</text>
</comment>
<evidence type="ECO:0000313" key="2">
    <source>
        <dbReference type="Proteomes" id="UP000477285"/>
    </source>
</evidence>
<organism evidence="1 2">
    <name type="scientific">Blautia wexlerae</name>
    <dbReference type="NCBI Taxonomy" id="418240"/>
    <lineage>
        <taxon>Bacteria</taxon>
        <taxon>Bacillati</taxon>
        <taxon>Bacillota</taxon>
        <taxon>Clostridia</taxon>
        <taxon>Lachnospirales</taxon>
        <taxon>Lachnospiraceae</taxon>
        <taxon>Blautia</taxon>
    </lineage>
</organism>
<dbReference type="Proteomes" id="UP000477285">
    <property type="component" value="Unassembled WGS sequence"/>
</dbReference>
<evidence type="ECO:0000313" key="1">
    <source>
        <dbReference type="EMBL" id="MZL35612.1"/>
    </source>
</evidence>
<protein>
    <submittedName>
        <fullName evidence="1">Uncharacterized protein</fullName>
    </submittedName>
</protein>
<reference evidence="1 2" key="1">
    <citation type="journal article" date="2019" name="Nat. Med.">
        <title>A library of human gut bacterial isolates paired with longitudinal multiomics data enables mechanistic microbiome research.</title>
        <authorList>
            <person name="Poyet M."/>
            <person name="Groussin M."/>
            <person name="Gibbons S.M."/>
            <person name="Avila-Pacheco J."/>
            <person name="Jiang X."/>
            <person name="Kearney S.M."/>
            <person name="Perrotta A.R."/>
            <person name="Berdy B."/>
            <person name="Zhao S."/>
            <person name="Lieberman T.D."/>
            <person name="Swanson P.K."/>
            <person name="Smith M."/>
            <person name="Roesemann S."/>
            <person name="Alexander J.E."/>
            <person name="Rich S.A."/>
            <person name="Livny J."/>
            <person name="Vlamakis H."/>
            <person name="Clish C."/>
            <person name="Bullock K."/>
            <person name="Deik A."/>
            <person name="Scott J."/>
            <person name="Pierce K.A."/>
            <person name="Xavier R.J."/>
            <person name="Alm E.J."/>
        </authorList>
    </citation>
    <scope>NUCLEOTIDE SEQUENCE [LARGE SCALE GENOMIC DNA]</scope>
    <source>
        <strain evidence="1 2">BIOML-A1</strain>
    </source>
</reference>
<proteinExistence type="predicted"/>
<accession>A0A6L8T9C1</accession>
<dbReference type="AlphaFoldDB" id="A0A6L8T9C1"/>
<name>A0A6L8T9C1_9FIRM</name>
<sequence length="83" mass="9515">MQTRQPRRSDGIHAGGRKSLKVLKSKEWFSELLKKYETATLPELAADYGVSRTTICKYIRYAKEVTAQDNETTEANINKHNMP</sequence>
<gene>
    <name evidence="1" type="ORF">GT728_21220</name>
</gene>